<dbReference type="FunFam" id="4.10.410.60:FF:000001">
    <property type="entry name" value="50S ribosomal protein L35"/>
    <property type="match status" value="1"/>
</dbReference>
<dbReference type="Gene3D" id="4.10.410.60">
    <property type="match status" value="1"/>
</dbReference>
<feature type="region of interest" description="Disordered" evidence="7">
    <location>
        <begin position="1"/>
        <end position="47"/>
    </location>
</feature>
<accession>H6SKX9</accession>
<dbReference type="SUPFAM" id="SSF143034">
    <property type="entry name" value="L35p-like"/>
    <property type="match status" value="1"/>
</dbReference>
<proteinExistence type="inferred from homology"/>
<dbReference type="PATRIC" id="fig|1150469.3.peg.2270"/>
<dbReference type="PANTHER" id="PTHR33343">
    <property type="entry name" value="54S RIBOSOMAL PROTEIN BL35M"/>
    <property type="match status" value="1"/>
</dbReference>
<dbReference type="GO" id="GO:0003735">
    <property type="term" value="F:structural constituent of ribosome"/>
    <property type="evidence" value="ECO:0007669"/>
    <property type="project" value="InterPro"/>
</dbReference>
<evidence type="ECO:0000256" key="3">
    <source>
        <dbReference type="ARBA" id="ARBA00023274"/>
    </source>
</evidence>
<dbReference type="eggNOG" id="COG0291">
    <property type="taxonomic scope" value="Bacteria"/>
</dbReference>
<sequence length="102" mass="11272">MGFWVAKAPGMPSRPSRPCAARRSAVPTGSAPEKEPEMPKMKTKSAVKKRFSLTGTGKVRVKVGYKSHLLSNKGTKMKRQARGTFILCDADEKIIKKYMPYG</sequence>
<organism evidence="8 9">
    <name type="scientific">Pararhodospirillum photometricum DSM 122</name>
    <dbReference type="NCBI Taxonomy" id="1150469"/>
    <lineage>
        <taxon>Bacteria</taxon>
        <taxon>Pseudomonadati</taxon>
        <taxon>Pseudomonadota</taxon>
        <taxon>Alphaproteobacteria</taxon>
        <taxon>Rhodospirillales</taxon>
        <taxon>Rhodospirillaceae</taxon>
        <taxon>Pararhodospirillum</taxon>
    </lineage>
</organism>
<dbReference type="InterPro" id="IPR018265">
    <property type="entry name" value="Ribosomal_bL35_CS"/>
</dbReference>
<comment type="similarity">
    <text evidence="1 5 6">Belongs to the bacterial ribosomal protein bL35 family.</text>
</comment>
<feature type="compositionally biased region" description="Low complexity" evidence="7">
    <location>
        <begin position="13"/>
        <end position="25"/>
    </location>
</feature>
<dbReference type="InterPro" id="IPR001706">
    <property type="entry name" value="Ribosomal_bL35"/>
</dbReference>
<keyword evidence="2 5" id="KW-0689">Ribosomal protein</keyword>
<reference evidence="8 9" key="1">
    <citation type="submission" date="2012-02" db="EMBL/GenBank/DDBJ databases">
        <title>Shotgun genome sequence of Phaeospirillum photometricum DSM 122.</title>
        <authorList>
            <person name="Duquesne K."/>
            <person name="Sturgis J."/>
        </authorList>
    </citation>
    <scope>NUCLEOTIDE SEQUENCE [LARGE SCALE GENOMIC DNA]</scope>
    <source>
        <strain evidence="9">DSM122</strain>
    </source>
</reference>
<evidence type="ECO:0000313" key="8">
    <source>
        <dbReference type="EMBL" id="CCG08644.1"/>
    </source>
</evidence>
<dbReference type="NCBIfam" id="TIGR00001">
    <property type="entry name" value="rpmI_bact"/>
    <property type="match status" value="1"/>
</dbReference>
<dbReference type="STRING" id="1150469.RSPPHO_02018"/>
<dbReference type="EMBL" id="HE663493">
    <property type="protein sequence ID" value="CCG08644.1"/>
    <property type="molecule type" value="Genomic_DNA"/>
</dbReference>
<gene>
    <name evidence="5 8" type="primary">rpmI</name>
    <name evidence="8" type="ORF">RSPPHO_02018</name>
</gene>
<dbReference type="KEGG" id="rpm:RSPPHO_02018"/>
<evidence type="ECO:0000256" key="7">
    <source>
        <dbReference type="SAM" id="MobiDB-lite"/>
    </source>
</evidence>
<dbReference type="Pfam" id="PF01632">
    <property type="entry name" value="Ribosomal_L35p"/>
    <property type="match status" value="1"/>
</dbReference>
<dbReference type="InterPro" id="IPR021137">
    <property type="entry name" value="Ribosomal_bL35-like"/>
</dbReference>
<dbReference type="PROSITE" id="PS00936">
    <property type="entry name" value="RIBOSOMAL_L35"/>
    <property type="match status" value="1"/>
</dbReference>
<dbReference type="PANTHER" id="PTHR33343:SF1">
    <property type="entry name" value="LARGE RIBOSOMAL SUBUNIT PROTEIN BL35M"/>
    <property type="match status" value="1"/>
</dbReference>
<evidence type="ECO:0000256" key="2">
    <source>
        <dbReference type="ARBA" id="ARBA00022980"/>
    </source>
</evidence>
<evidence type="ECO:0000256" key="4">
    <source>
        <dbReference type="ARBA" id="ARBA00071664"/>
    </source>
</evidence>
<evidence type="ECO:0000313" key="9">
    <source>
        <dbReference type="Proteomes" id="UP000033220"/>
    </source>
</evidence>
<dbReference type="HOGENOM" id="CLU_169643_2_0_5"/>
<dbReference type="AlphaFoldDB" id="H6SKX9"/>
<dbReference type="GO" id="GO:0006412">
    <property type="term" value="P:translation"/>
    <property type="evidence" value="ECO:0007669"/>
    <property type="project" value="UniProtKB-UniRule"/>
</dbReference>
<dbReference type="HAMAP" id="MF_00514">
    <property type="entry name" value="Ribosomal_bL35"/>
    <property type="match status" value="1"/>
</dbReference>
<dbReference type="Proteomes" id="UP000033220">
    <property type="component" value="Chromosome DSM 122"/>
</dbReference>
<dbReference type="InterPro" id="IPR037229">
    <property type="entry name" value="Ribosomal_bL35_sf"/>
</dbReference>
<keyword evidence="9" id="KW-1185">Reference proteome</keyword>
<dbReference type="GO" id="GO:0022625">
    <property type="term" value="C:cytosolic large ribosomal subunit"/>
    <property type="evidence" value="ECO:0007669"/>
    <property type="project" value="TreeGrafter"/>
</dbReference>
<name>H6SKX9_PARPM</name>
<dbReference type="PRINTS" id="PR00064">
    <property type="entry name" value="RIBOSOMALL35"/>
</dbReference>
<keyword evidence="3 5" id="KW-0687">Ribonucleoprotein</keyword>
<protein>
    <recommendedName>
        <fullName evidence="4 5">Large ribosomal subunit protein bL35</fullName>
    </recommendedName>
</protein>
<evidence type="ECO:0000256" key="5">
    <source>
        <dbReference type="HAMAP-Rule" id="MF_00514"/>
    </source>
</evidence>
<evidence type="ECO:0000256" key="6">
    <source>
        <dbReference type="RuleBase" id="RU000568"/>
    </source>
</evidence>
<evidence type="ECO:0000256" key="1">
    <source>
        <dbReference type="ARBA" id="ARBA00006598"/>
    </source>
</evidence>